<keyword evidence="5 8" id="KW-0812">Transmembrane</keyword>
<feature type="transmembrane region" description="Helical" evidence="8">
    <location>
        <begin position="203"/>
        <end position="224"/>
    </location>
</feature>
<evidence type="ECO:0000256" key="2">
    <source>
        <dbReference type="ARBA" id="ARBA00022475"/>
    </source>
</evidence>
<evidence type="ECO:0000256" key="4">
    <source>
        <dbReference type="ARBA" id="ARBA00022679"/>
    </source>
</evidence>
<dbReference type="RefSeq" id="WP_119632323.1">
    <property type="nucleotide sequence ID" value="NZ_AP017928.1"/>
</dbReference>
<dbReference type="EMBL" id="AP017928">
    <property type="protein sequence ID" value="BBA37319.1"/>
    <property type="molecule type" value="Genomic_DNA"/>
</dbReference>
<dbReference type="KEGG" id="mmai:sS8_5400"/>
<keyword evidence="4" id="KW-0808">Transferase</keyword>
<keyword evidence="3" id="KW-0328">Glycosyltransferase</keyword>
<feature type="transmembrane region" description="Helical" evidence="8">
    <location>
        <begin position="12"/>
        <end position="33"/>
    </location>
</feature>
<accession>A0A250L3F6</accession>
<reference evidence="9 10" key="1">
    <citation type="submission" date="2016-12" db="EMBL/GenBank/DDBJ databases">
        <title>Genome sequencing of Methylocaldum marinum.</title>
        <authorList>
            <person name="Takeuchi M."/>
            <person name="Kamagata Y."/>
            <person name="Hiraoka S."/>
            <person name="Oshima K."/>
            <person name="Hattori M."/>
            <person name="Iwasaki W."/>
        </authorList>
    </citation>
    <scope>NUCLEOTIDE SEQUENCE [LARGE SCALE GENOMIC DNA]</scope>
    <source>
        <strain evidence="9 10">S8</strain>
    </source>
</reference>
<evidence type="ECO:0000256" key="5">
    <source>
        <dbReference type="ARBA" id="ARBA00022692"/>
    </source>
</evidence>
<proteinExistence type="predicted"/>
<dbReference type="GO" id="GO:0016763">
    <property type="term" value="F:pentosyltransferase activity"/>
    <property type="evidence" value="ECO:0007669"/>
    <property type="project" value="TreeGrafter"/>
</dbReference>
<evidence type="ECO:0000256" key="3">
    <source>
        <dbReference type="ARBA" id="ARBA00022676"/>
    </source>
</evidence>
<keyword evidence="7 8" id="KW-0472">Membrane</keyword>
<dbReference type="InterPro" id="IPR050297">
    <property type="entry name" value="LipidA_mod_glycosyltrf_83"/>
</dbReference>
<feature type="transmembrane region" description="Helical" evidence="8">
    <location>
        <begin position="383"/>
        <end position="404"/>
    </location>
</feature>
<feature type="transmembrane region" description="Helical" evidence="8">
    <location>
        <begin position="118"/>
        <end position="138"/>
    </location>
</feature>
<organism evidence="9 10">
    <name type="scientific">Methylocaldum marinum</name>
    <dbReference type="NCBI Taxonomy" id="1432792"/>
    <lineage>
        <taxon>Bacteria</taxon>
        <taxon>Pseudomonadati</taxon>
        <taxon>Pseudomonadota</taxon>
        <taxon>Gammaproteobacteria</taxon>
        <taxon>Methylococcales</taxon>
        <taxon>Methylococcaceae</taxon>
        <taxon>Methylocaldum</taxon>
    </lineage>
</organism>
<comment type="subcellular location">
    <subcellularLocation>
        <location evidence="1">Cell membrane</location>
        <topology evidence="1">Multi-pass membrane protein</topology>
    </subcellularLocation>
</comment>
<sequence length="438" mass="47590">MKLTADSIEKRWLAGIILVGLAARVVTVVILDIQPDSDYLSYQTMALNLLEGKGIIDSMGNHAMYNVGYPLFILAPVFALFGADLLAAQLVNAVLGIASTAMCYAIANEAGAGRIGRLLAAALWALYLPSWLYAEYLAKENLMTPLMLGVTWCALRLTKGISVKNAAGCGTLLGLLALTGNAGLALVTVVMAALLLAPARKGLKFAALLITFITSGVIATPWMIRNIYAIGAPVLNTNGGFNLYLGNNPAATGYFVSIADTPRGPTWNTLRGEGEARASETLQREAVDWILEHPRRFVELALRKAVLFWTPPLHEGKGQGSTMETVARRIWLLQFGVLTIAAIGGAFLSGLRTRHIGLVWLAIAAYTGVHMIFYVIFRYREPIMPLLAVLAAANLEVLWLRWGYERVHSRSTRNALAAFVGKGLPTYASIRCRLRTYR</sequence>
<evidence type="ECO:0000313" key="10">
    <source>
        <dbReference type="Proteomes" id="UP000266313"/>
    </source>
</evidence>
<dbReference type="GO" id="GO:0009103">
    <property type="term" value="P:lipopolysaccharide biosynthetic process"/>
    <property type="evidence" value="ECO:0007669"/>
    <property type="project" value="UniProtKB-ARBA"/>
</dbReference>
<keyword evidence="2" id="KW-1003">Cell membrane</keyword>
<dbReference type="AlphaFoldDB" id="A0A250L3F6"/>
<evidence type="ECO:0000256" key="7">
    <source>
        <dbReference type="ARBA" id="ARBA00023136"/>
    </source>
</evidence>
<dbReference type="Proteomes" id="UP000266313">
    <property type="component" value="Chromosome"/>
</dbReference>
<feature type="transmembrane region" description="Helical" evidence="8">
    <location>
        <begin position="330"/>
        <end position="351"/>
    </location>
</feature>
<dbReference type="PANTHER" id="PTHR33908">
    <property type="entry name" value="MANNOSYLTRANSFERASE YKCB-RELATED"/>
    <property type="match status" value="1"/>
</dbReference>
<evidence type="ECO:0000256" key="1">
    <source>
        <dbReference type="ARBA" id="ARBA00004651"/>
    </source>
</evidence>
<dbReference type="OrthoDB" id="136232at2"/>
<gene>
    <name evidence="9" type="ORF">sS8_5400</name>
</gene>
<evidence type="ECO:0000256" key="8">
    <source>
        <dbReference type="SAM" id="Phobius"/>
    </source>
</evidence>
<evidence type="ECO:0000313" key="9">
    <source>
        <dbReference type="EMBL" id="BBA37319.1"/>
    </source>
</evidence>
<feature type="transmembrane region" description="Helical" evidence="8">
    <location>
        <begin position="358"/>
        <end position="377"/>
    </location>
</feature>
<keyword evidence="10" id="KW-1185">Reference proteome</keyword>
<dbReference type="PANTHER" id="PTHR33908:SF11">
    <property type="entry name" value="MEMBRANE PROTEIN"/>
    <property type="match status" value="1"/>
</dbReference>
<protein>
    <recommendedName>
        <fullName evidence="11">Glycosyltransferase RgtA/B/C/D-like domain-containing protein</fullName>
    </recommendedName>
</protein>
<dbReference type="GO" id="GO:0005886">
    <property type="term" value="C:plasma membrane"/>
    <property type="evidence" value="ECO:0007669"/>
    <property type="project" value="UniProtKB-SubCell"/>
</dbReference>
<name>A0A250L3F6_9GAMM</name>
<keyword evidence="6 8" id="KW-1133">Transmembrane helix</keyword>
<evidence type="ECO:0000256" key="6">
    <source>
        <dbReference type="ARBA" id="ARBA00022989"/>
    </source>
</evidence>
<evidence type="ECO:0008006" key="11">
    <source>
        <dbReference type="Google" id="ProtNLM"/>
    </source>
</evidence>
<feature type="transmembrane region" description="Helical" evidence="8">
    <location>
        <begin position="172"/>
        <end position="196"/>
    </location>
</feature>